<dbReference type="EMBL" id="QGKL01000022">
    <property type="protein sequence ID" value="PWQ97160.1"/>
    <property type="molecule type" value="Genomic_DNA"/>
</dbReference>
<comment type="caution">
    <text evidence="1">The sequence shown here is derived from an EMBL/GenBank/DDBJ whole genome shotgun (WGS) entry which is preliminary data.</text>
</comment>
<dbReference type="Gene3D" id="1.20.120.160">
    <property type="entry name" value="HPT domain"/>
    <property type="match status" value="1"/>
</dbReference>
<protein>
    <recommendedName>
        <fullName evidence="3">HPt domain-containing protein</fullName>
    </recommendedName>
</protein>
<evidence type="ECO:0000313" key="1">
    <source>
        <dbReference type="EMBL" id="PWQ97160.1"/>
    </source>
</evidence>
<accession>A0A317CLJ8</accession>
<name>A0A317CLJ8_9GAMM</name>
<evidence type="ECO:0008006" key="3">
    <source>
        <dbReference type="Google" id="ProtNLM"/>
    </source>
</evidence>
<evidence type="ECO:0000313" key="2">
    <source>
        <dbReference type="Proteomes" id="UP000245506"/>
    </source>
</evidence>
<dbReference type="GO" id="GO:0000160">
    <property type="term" value="P:phosphorelay signal transduction system"/>
    <property type="evidence" value="ECO:0007669"/>
    <property type="project" value="InterPro"/>
</dbReference>
<sequence>MNNKSSKSAIEASISAIGIDNVRELLIKALPIIETRKSELLALLDSGDTSRATDSAHRTISSIRLYGSDRLEKLLIEVKDQSYSTENLSKICADILQEFDSVIATVNEWLEDNKN</sequence>
<dbReference type="AlphaFoldDB" id="A0A317CLJ8"/>
<keyword evidence="2" id="KW-1185">Reference proteome</keyword>
<dbReference type="Proteomes" id="UP000245506">
    <property type="component" value="Unassembled WGS sequence"/>
</dbReference>
<dbReference type="OrthoDB" id="9922590at2"/>
<gene>
    <name evidence="1" type="ORF">DKT75_07545</name>
</gene>
<proteinExistence type="predicted"/>
<dbReference type="SUPFAM" id="SSF47226">
    <property type="entry name" value="Histidine-containing phosphotransfer domain, HPT domain"/>
    <property type="match status" value="1"/>
</dbReference>
<dbReference type="InterPro" id="IPR036641">
    <property type="entry name" value="HPT_dom_sf"/>
</dbReference>
<reference evidence="1 2" key="1">
    <citation type="submission" date="2018-05" db="EMBL/GenBank/DDBJ databases">
        <title>Leucothrix arctica sp. nov., isolated from Arctic seawater.</title>
        <authorList>
            <person name="Choi A."/>
            <person name="Baek K."/>
        </authorList>
    </citation>
    <scope>NUCLEOTIDE SEQUENCE [LARGE SCALE GENOMIC DNA]</scope>
    <source>
        <strain evidence="1 2">IMCC9719</strain>
    </source>
</reference>
<organism evidence="1 2">
    <name type="scientific">Leucothrix arctica</name>
    <dbReference type="NCBI Taxonomy" id="1481894"/>
    <lineage>
        <taxon>Bacteria</taxon>
        <taxon>Pseudomonadati</taxon>
        <taxon>Pseudomonadota</taxon>
        <taxon>Gammaproteobacteria</taxon>
        <taxon>Thiotrichales</taxon>
        <taxon>Thiotrichaceae</taxon>
        <taxon>Leucothrix</taxon>
    </lineage>
</organism>
<dbReference type="RefSeq" id="WP_109822814.1">
    <property type="nucleotide sequence ID" value="NZ_QGKL01000022.1"/>
</dbReference>